<keyword evidence="3" id="KW-0858">Xylan degradation</keyword>
<dbReference type="EMBL" id="CP003629">
    <property type="protein sequence ID" value="AFQ44968.1"/>
    <property type="molecule type" value="Genomic_DNA"/>
</dbReference>
<proteinExistence type="predicted"/>
<name>J7J0Y0_DESMD</name>
<feature type="compositionally biased region" description="Polar residues" evidence="1">
    <location>
        <begin position="45"/>
        <end position="66"/>
    </location>
</feature>
<keyword evidence="4" id="KW-1185">Reference proteome</keyword>
<dbReference type="HOGENOM" id="CLU_021264_6_0_9"/>
<dbReference type="RefSeq" id="WP_014903879.1">
    <property type="nucleotide sequence ID" value="NC_018515.1"/>
</dbReference>
<dbReference type="eggNOG" id="COG0726">
    <property type="taxonomic scope" value="Bacteria"/>
</dbReference>
<keyword evidence="3" id="KW-0326">Glycosidase</keyword>
<dbReference type="InterPro" id="IPR011330">
    <property type="entry name" value="Glyco_hydro/deAcase_b/a-brl"/>
</dbReference>
<dbReference type="CDD" id="cd10944">
    <property type="entry name" value="CE4_SmPgdA_like"/>
    <property type="match status" value="1"/>
</dbReference>
<evidence type="ECO:0000313" key="3">
    <source>
        <dbReference type="EMBL" id="AFQ44968.1"/>
    </source>
</evidence>
<dbReference type="Pfam" id="PF01522">
    <property type="entry name" value="Polysacc_deac_1"/>
    <property type="match status" value="1"/>
</dbReference>
<dbReference type="PANTHER" id="PTHR10587">
    <property type="entry name" value="GLYCOSYL TRANSFERASE-RELATED"/>
    <property type="match status" value="1"/>
</dbReference>
<reference evidence="4" key="2">
    <citation type="submission" date="2012-08" db="EMBL/GenBank/DDBJ databases">
        <title>Finished genome of Desulfosporosinus meridiei DSM 13257.</title>
        <authorList>
            <person name="Huntemann M."/>
            <person name="Wei C.-L."/>
            <person name="Han J."/>
            <person name="Detter J.C."/>
            <person name="Han C."/>
            <person name="Davenport K."/>
            <person name="Daligault H."/>
            <person name="Erkkila T."/>
            <person name="Gu W."/>
            <person name="Munk A.C.C."/>
            <person name="Teshima H."/>
            <person name="Xu Y."/>
            <person name="Chain P."/>
            <person name="Tapia R."/>
            <person name="Chen A."/>
            <person name="Krypides N."/>
            <person name="Mavromatis K."/>
            <person name="Markowitz V."/>
            <person name="Szeto E."/>
            <person name="Ivanova N."/>
            <person name="Mikhailova N."/>
            <person name="Ovchinnikova G."/>
            <person name="Pagani I."/>
            <person name="Pati A."/>
            <person name="Goodwin L."/>
            <person name="Peters L."/>
            <person name="Pitluck S."/>
            <person name="Woyke T."/>
            <person name="Pester M."/>
            <person name="Spring S."/>
            <person name="Ollivier B."/>
            <person name="Rattei T."/>
            <person name="Klenk H.-P."/>
            <person name="Wagner M."/>
            <person name="Loy A."/>
        </authorList>
    </citation>
    <scope>NUCLEOTIDE SEQUENCE [LARGE SCALE GENOMIC DNA]</scope>
    <source>
        <strain evidence="4">ATCC BAA-275 / DSM 13257 / NCIMB 13706 / S10</strain>
    </source>
</reference>
<dbReference type="PROSITE" id="PS51677">
    <property type="entry name" value="NODB"/>
    <property type="match status" value="1"/>
</dbReference>
<feature type="compositionally biased region" description="Pro residues" evidence="1">
    <location>
        <begin position="169"/>
        <end position="178"/>
    </location>
</feature>
<dbReference type="InterPro" id="IPR050248">
    <property type="entry name" value="Polysacc_deacetylase_ArnD"/>
</dbReference>
<feature type="compositionally biased region" description="Polar residues" evidence="1">
    <location>
        <begin position="130"/>
        <end position="158"/>
    </location>
</feature>
<dbReference type="GO" id="GO:0016798">
    <property type="term" value="F:hydrolase activity, acting on glycosyl bonds"/>
    <property type="evidence" value="ECO:0007669"/>
    <property type="project" value="UniProtKB-KW"/>
</dbReference>
<feature type="region of interest" description="Disordered" evidence="1">
    <location>
        <begin position="45"/>
        <end position="195"/>
    </location>
</feature>
<dbReference type="AlphaFoldDB" id="J7J0Y0"/>
<protein>
    <submittedName>
        <fullName evidence="3">Putative xylanase/chitin deacetylase</fullName>
    </submittedName>
</protein>
<gene>
    <name evidence="3" type="ordered locus">Desmer_3086</name>
</gene>
<evidence type="ECO:0000256" key="1">
    <source>
        <dbReference type="SAM" id="MobiDB-lite"/>
    </source>
</evidence>
<accession>J7J0Y0</accession>
<keyword evidence="3" id="KW-0624">Polysaccharide degradation</keyword>
<organism evidence="3 4">
    <name type="scientific">Desulfosporosinus meridiei (strain ATCC BAA-275 / DSM 13257 / KCTC 12902 / NCIMB 13706 / S10)</name>
    <dbReference type="NCBI Taxonomy" id="768704"/>
    <lineage>
        <taxon>Bacteria</taxon>
        <taxon>Bacillati</taxon>
        <taxon>Bacillota</taxon>
        <taxon>Clostridia</taxon>
        <taxon>Eubacteriales</taxon>
        <taxon>Desulfitobacteriaceae</taxon>
        <taxon>Desulfosporosinus</taxon>
    </lineage>
</organism>
<dbReference type="GO" id="GO:0016810">
    <property type="term" value="F:hydrolase activity, acting on carbon-nitrogen (but not peptide) bonds"/>
    <property type="evidence" value="ECO:0007669"/>
    <property type="project" value="InterPro"/>
</dbReference>
<dbReference type="InterPro" id="IPR002509">
    <property type="entry name" value="NODB_dom"/>
</dbReference>
<dbReference type="Proteomes" id="UP000005262">
    <property type="component" value="Chromosome"/>
</dbReference>
<dbReference type="PANTHER" id="PTHR10587:SF125">
    <property type="entry name" value="POLYSACCHARIDE DEACETYLASE YHEN-RELATED"/>
    <property type="match status" value="1"/>
</dbReference>
<dbReference type="STRING" id="768704.Desmer_3086"/>
<dbReference type="GO" id="GO:0045493">
    <property type="term" value="P:xylan catabolic process"/>
    <property type="evidence" value="ECO:0007669"/>
    <property type="project" value="UniProtKB-KW"/>
</dbReference>
<feature type="domain" description="NodB homology" evidence="2">
    <location>
        <begin position="208"/>
        <end position="395"/>
    </location>
</feature>
<dbReference type="Gene3D" id="3.20.20.370">
    <property type="entry name" value="Glycoside hydrolase/deacetylase"/>
    <property type="match status" value="1"/>
</dbReference>
<dbReference type="KEGG" id="dmi:Desmer_3086"/>
<dbReference type="OrthoDB" id="61520at2"/>
<evidence type="ECO:0000313" key="4">
    <source>
        <dbReference type="Proteomes" id="UP000005262"/>
    </source>
</evidence>
<reference evidence="3 4" key="1">
    <citation type="journal article" date="2012" name="J. Bacteriol.">
        <title>Complete genome sequences of Desulfosporosinus orientis DSM765T, Desulfosporosinus youngiae DSM17734T, Desulfosporosinus meridiei DSM13257T, and Desulfosporosinus acidiphilus DSM22704T.</title>
        <authorList>
            <person name="Pester M."/>
            <person name="Brambilla E."/>
            <person name="Alazard D."/>
            <person name="Rattei T."/>
            <person name="Weinmaier T."/>
            <person name="Han J."/>
            <person name="Lucas S."/>
            <person name="Lapidus A."/>
            <person name="Cheng J.F."/>
            <person name="Goodwin L."/>
            <person name="Pitluck S."/>
            <person name="Peters L."/>
            <person name="Ovchinnikova G."/>
            <person name="Teshima H."/>
            <person name="Detter J.C."/>
            <person name="Han C.S."/>
            <person name="Tapia R."/>
            <person name="Land M.L."/>
            <person name="Hauser L."/>
            <person name="Kyrpides N.C."/>
            <person name="Ivanova N.N."/>
            <person name="Pagani I."/>
            <person name="Huntmann M."/>
            <person name="Wei C.L."/>
            <person name="Davenport K.W."/>
            <person name="Daligault H."/>
            <person name="Chain P.S."/>
            <person name="Chen A."/>
            <person name="Mavromatis K."/>
            <person name="Markowitz V."/>
            <person name="Szeto E."/>
            <person name="Mikhailova N."/>
            <person name="Pati A."/>
            <person name="Wagner M."/>
            <person name="Woyke T."/>
            <person name="Ollivier B."/>
            <person name="Klenk H.P."/>
            <person name="Spring S."/>
            <person name="Loy A."/>
        </authorList>
    </citation>
    <scope>NUCLEOTIDE SEQUENCE [LARGE SCALE GENOMIC DNA]</scope>
    <source>
        <strain evidence="4">ATCC BAA-275 / DSM 13257 / NCIMB 13706 / S10</strain>
    </source>
</reference>
<evidence type="ECO:0000259" key="2">
    <source>
        <dbReference type="PROSITE" id="PS51677"/>
    </source>
</evidence>
<keyword evidence="3" id="KW-0119">Carbohydrate metabolism</keyword>
<dbReference type="SUPFAM" id="SSF88713">
    <property type="entry name" value="Glycoside hydrolase/deacetylase"/>
    <property type="match status" value="1"/>
</dbReference>
<sequence>MSKMKIIGSITFMTCFLTFSFIWLGGFPSWSKATQSVARHYDTQELNQVNPTSSADSIDNNNSKPSPASPALVSEISAQKDYPDESTLSQPKDNPPEEKLSQPEQSDPPLSEPDLGKQEPEMSPAESQVPAASSGSSIEQPIKSESISESELNPNETIAGTVKDELSPSPQPGPPDTPVHPYYDVLGNPPTAPGLAMRQREFMPEKGKVAYLTFDDGPYPSSTPKILEILAEENVKATFFAIGKQVERYPDLLKAEHEQGHGIGNHTYSHNMKEIYKTPKDFLTDVKKAEEIIYQTIGIRPQLIRAPGGTIGHFNISYFNAVDAEGYLMEDWNVDPGDSNAQQVPKNQLVQLVEEQIQGKTRVVVLLHDLVGKDTTIEALPEIIRMLRKQGFSFAVLSPKVMPIIFPGGLQKN</sequence>
<keyword evidence="3" id="KW-0378">Hydrolase</keyword>